<feature type="region of interest" description="Disordered" evidence="1">
    <location>
        <begin position="1"/>
        <end position="61"/>
    </location>
</feature>
<dbReference type="Proteomes" id="UP001148018">
    <property type="component" value="Unassembled WGS sequence"/>
</dbReference>
<organism evidence="2 3">
    <name type="scientific">Muraenolepis orangiensis</name>
    <name type="common">Patagonian moray cod</name>
    <dbReference type="NCBI Taxonomy" id="630683"/>
    <lineage>
        <taxon>Eukaryota</taxon>
        <taxon>Metazoa</taxon>
        <taxon>Chordata</taxon>
        <taxon>Craniata</taxon>
        <taxon>Vertebrata</taxon>
        <taxon>Euteleostomi</taxon>
        <taxon>Actinopterygii</taxon>
        <taxon>Neopterygii</taxon>
        <taxon>Teleostei</taxon>
        <taxon>Neoteleostei</taxon>
        <taxon>Acanthomorphata</taxon>
        <taxon>Zeiogadaria</taxon>
        <taxon>Gadariae</taxon>
        <taxon>Gadiformes</taxon>
        <taxon>Muraenolepidoidei</taxon>
        <taxon>Muraenolepididae</taxon>
        <taxon>Muraenolepis</taxon>
    </lineage>
</organism>
<evidence type="ECO:0000313" key="2">
    <source>
        <dbReference type="EMBL" id="KAJ3584852.1"/>
    </source>
</evidence>
<protein>
    <submittedName>
        <fullName evidence="2">Uncharacterized protein</fullName>
    </submittedName>
</protein>
<dbReference type="EMBL" id="JANIIK010000118">
    <property type="protein sequence ID" value="KAJ3584852.1"/>
    <property type="molecule type" value="Genomic_DNA"/>
</dbReference>
<gene>
    <name evidence="2" type="ORF">NHX12_013575</name>
</gene>
<accession>A0A9Q0DDU9</accession>
<reference evidence="2" key="1">
    <citation type="submission" date="2022-07" db="EMBL/GenBank/DDBJ databases">
        <title>Chromosome-level genome of Muraenolepis orangiensis.</title>
        <authorList>
            <person name="Kim J."/>
        </authorList>
    </citation>
    <scope>NUCLEOTIDE SEQUENCE</scope>
    <source>
        <strain evidence="2">KU_S4_2022</strain>
        <tissue evidence="2">Muscle</tissue>
    </source>
</reference>
<evidence type="ECO:0000313" key="3">
    <source>
        <dbReference type="Proteomes" id="UP001148018"/>
    </source>
</evidence>
<comment type="caution">
    <text evidence="2">The sequence shown here is derived from an EMBL/GenBank/DDBJ whole genome shotgun (WGS) entry which is preliminary data.</text>
</comment>
<feature type="compositionally biased region" description="Polar residues" evidence="1">
    <location>
        <begin position="21"/>
        <end position="32"/>
    </location>
</feature>
<name>A0A9Q0DDU9_9TELE</name>
<proteinExistence type="predicted"/>
<evidence type="ECO:0000256" key="1">
    <source>
        <dbReference type="SAM" id="MobiDB-lite"/>
    </source>
</evidence>
<keyword evidence="3" id="KW-1185">Reference proteome</keyword>
<dbReference type="AlphaFoldDB" id="A0A9Q0DDU9"/>
<sequence length="74" mass="8054">MHRRGHSPGYMAQDVPHRVNANHSVCGTSLLSGTRVADNHRRQQTTTDEMDSPAVDDSSPSHVGTFLIISKVVS</sequence>